<evidence type="ECO:0000313" key="1">
    <source>
        <dbReference type="EMBL" id="MBW0462932.1"/>
    </source>
</evidence>
<reference evidence="1" key="1">
    <citation type="submission" date="2021-03" db="EMBL/GenBank/DDBJ databases">
        <title>Draft genome sequence of rust myrtle Austropuccinia psidii MF-1, a brazilian biotype.</title>
        <authorList>
            <person name="Quecine M.C."/>
            <person name="Pachon D.M.R."/>
            <person name="Bonatelli M.L."/>
            <person name="Correr F.H."/>
            <person name="Franceschini L.M."/>
            <person name="Leite T.F."/>
            <person name="Margarido G.R.A."/>
            <person name="Almeida C.A."/>
            <person name="Ferrarezi J.A."/>
            <person name="Labate C.A."/>
        </authorList>
    </citation>
    <scope>NUCLEOTIDE SEQUENCE</scope>
    <source>
        <strain evidence="1">MF-1</strain>
    </source>
</reference>
<evidence type="ECO:0000313" key="2">
    <source>
        <dbReference type="Proteomes" id="UP000765509"/>
    </source>
</evidence>
<keyword evidence="2" id="KW-1185">Reference proteome</keyword>
<dbReference type="Proteomes" id="UP000765509">
    <property type="component" value="Unassembled WGS sequence"/>
</dbReference>
<dbReference type="AlphaFoldDB" id="A0A9Q3BD66"/>
<organism evidence="1 2">
    <name type="scientific">Austropuccinia psidii MF-1</name>
    <dbReference type="NCBI Taxonomy" id="1389203"/>
    <lineage>
        <taxon>Eukaryota</taxon>
        <taxon>Fungi</taxon>
        <taxon>Dikarya</taxon>
        <taxon>Basidiomycota</taxon>
        <taxon>Pucciniomycotina</taxon>
        <taxon>Pucciniomycetes</taxon>
        <taxon>Pucciniales</taxon>
        <taxon>Sphaerophragmiaceae</taxon>
        <taxon>Austropuccinia</taxon>
    </lineage>
</organism>
<sequence length="117" mass="13050">MSHLGHSNQAYRYFSTISIDKKEANASYLKLPSVNTSPHPYVIIDKTERPFLTVIIYEITPLENSSRHSQILKELMKTLITSSQNCQEIQTNKKVLGGIIKRIGFCPGLNSAKSAGV</sequence>
<gene>
    <name evidence="1" type="ORF">O181_002647</name>
</gene>
<proteinExistence type="predicted"/>
<comment type="caution">
    <text evidence="1">The sequence shown here is derived from an EMBL/GenBank/DDBJ whole genome shotgun (WGS) entry which is preliminary data.</text>
</comment>
<dbReference type="EMBL" id="AVOT02000454">
    <property type="protein sequence ID" value="MBW0462932.1"/>
    <property type="molecule type" value="Genomic_DNA"/>
</dbReference>
<accession>A0A9Q3BD66</accession>
<protein>
    <submittedName>
        <fullName evidence="1">Uncharacterized protein</fullName>
    </submittedName>
</protein>
<name>A0A9Q3BD66_9BASI</name>